<feature type="transmembrane region" description="Helical" evidence="6">
    <location>
        <begin position="6"/>
        <end position="24"/>
    </location>
</feature>
<dbReference type="InterPro" id="IPR001851">
    <property type="entry name" value="ABC_transp_permease"/>
</dbReference>
<dbReference type="PANTHER" id="PTHR43370:SF1">
    <property type="entry name" value="GUANOSINE ABC TRANSPORTER PERMEASE PROTEIN NUPQ"/>
    <property type="match status" value="1"/>
</dbReference>
<accession>Q8EVH7</accession>
<dbReference type="KEGG" id="mpe:MYPE5870"/>
<dbReference type="HOGENOM" id="CLU_040769_1_2_14"/>
<dbReference type="eggNOG" id="COG1079">
    <property type="taxonomic scope" value="Bacteria"/>
</dbReference>
<comment type="subcellular location">
    <subcellularLocation>
        <location evidence="1">Cell membrane</location>
        <topology evidence="1">Multi-pass membrane protein</topology>
    </subcellularLocation>
</comment>
<evidence type="ECO:0000256" key="1">
    <source>
        <dbReference type="ARBA" id="ARBA00004651"/>
    </source>
</evidence>
<evidence type="ECO:0000313" key="7">
    <source>
        <dbReference type="EMBL" id="BAC44377.1"/>
    </source>
</evidence>
<dbReference type="Proteomes" id="UP000002522">
    <property type="component" value="Chromosome"/>
</dbReference>
<feature type="transmembrane region" description="Helical" evidence="6">
    <location>
        <begin position="68"/>
        <end position="90"/>
    </location>
</feature>
<evidence type="ECO:0000256" key="4">
    <source>
        <dbReference type="ARBA" id="ARBA00022989"/>
    </source>
</evidence>
<evidence type="ECO:0000256" key="2">
    <source>
        <dbReference type="ARBA" id="ARBA00022475"/>
    </source>
</evidence>
<protein>
    <submittedName>
        <fullName evidence="7">Sugar ABC transporter permease</fullName>
    </submittedName>
</protein>
<keyword evidence="3 6" id="KW-0812">Transmembrane</keyword>
<dbReference type="Pfam" id="PF02653">
    <property type="entry name" value="BPD_transp_2"/>
    <property type="match status" value="1"/>
</dbReference>
<dbReference type="EMBL" id="BA000026">
    <property type="protein sequence ID" value="BAC44377.1"/>
    <property type="molecule type" value="Genomic_DNA"/>
</dbReference>
<feature type="transmembrane region" description="Helical" evidence="6">
    <location>
        <begin position="36"/>
        <end position="56"/>
    </location>
</feature>
<keyword evidence="2" id="KW-1003">Cell membrane</keyword>
<reference evidence="7 8" key="1">
    <citation type="journal article" date="2002" name="Nucleic Acids Res.">
        <title>The complete genomic sequence of Mycoplasma penetrans, an intracellular bacterial pathogen in humans.</title>
        <authorList>
            <person name="Sasaki Y."/>
            <person name="Ishikawa J."/>
            <person name="Yamashita A."/>
            <person name="Oshima K."/>
            <person name="Kenri T."/>
            <person name="Furuya K."/>
            <person name="Yoshino C."/>
            <person name="Horino A."/>
            <person name="Shiba T."/>
            <person name="Sasaki T."/>
            <person name="Hattori M."/>
        </authorList>
    </citation>
    <scope>NUCLEOTIDE SEQUENCE [LARGE SCALE GENOMIC DNA]</scope>
    <source>
        <strain evidence="7 8">HF-2</strain>
    </source>
</reference>
<dbReference type="GO" id="GO:0022857">
    <property type="term" value="F:transmembrane transporter activity"/>
    <property type="evidence" value="ECO:0007669"/>
    <property type="project" value="InterPro"/>
</dbReference>
<dbReference type="FunCoup" id="Q8EVH7">
    <property type="interactions" value="62"/>
</dbReference>
<dbReference type="PANTHER" id="PTHR43370">
    <property type="entry name" value="SUGAR ABC TRANSPORTER INTEGRAL MEMBRANE PROTEIN-RELATED"/>
    <property type="match status" value="1"/>
</dbReference>
<dbReference type="InParanoid" id="Q8EVH7"/>
<evidence type="ECO:0000256" key="6">
    <source>
        <dbReference type="SAM" id="Phobius"/>
    </source>
</evidence>
<keyword evidence="8" id="KW-1185">Reference proteome</keyword>
<dbReference type="RefSeq" id="WP_011077409.1">
    <property type="nucleotide sequence ID" value="NC_004432.1"/>
</dbReference>
<evidence type="ECO:0000313" key="8">
    <source>
        <dbReference type="Proteomes" id="UP000002522"/>
    </source>
</evidence>
<name>Q8EVH7_MALP2</name>
<sequence length="309" mass="33069">MFDVSQWFILAPALIFGILSGYLSERVGIVNIAINGMMIFGAVFFNIFSNVFYQAFNEGSGSYNSTFFLTMLISSALGVGVGALFGFAVIKLKCDHVIGGTGINLIAPGIGLIISDNAPVIFNGQSSLANKYTFNPDIRVGSVSGEAIICLVISLVIIAAIYVFMNFTKYGLRYRSIGENPNAADAQGINVIKYKWIGVLVVGALASFAGCLFSYYIPGSAFAGDVNGLGFIALALLIVSSWKISPSVIIGFLFSALYVFASNALSLTQENRYILKIIPFALTLVVMVLFGRFSIGPKSAGKHFNKSAR</sequence>
<feature type="transmembrane region" description="Helical" evidence="6">
    <location>
        <begin position="102"/>
        <end position="122"/>
    </location>
</feature>
<gene>
    <name evidence="7" type="ordered locus">MYPE5870</name>
</gene>
<evidence type="ECO:0000256" key="5">
    <source>
        <dbReference type="ARBA" id="ARBA00023136"/>
    </source>
</evidence>
<keyword evidence="5 6" id="KW-0472">Membrane</keyword>
<keyword evidence="4 6" id="KW-1133">Transmembrane helix</keyword>
<proteinExistence type="predicted"/>
<feature type="transmembrane region" description="Helical" evidence="6">
    <location>
        <begin position="229"/>
        <end position="261"/>
    </location>
</feature>
<evidence type="ECO:0000256" key="3">
    <source>
        <dbReference type="ARBA" id="ARBA00022692"/>
    </source>
</evidence>
<dbReference type="AlphaFoldDB" id="Q8EVH7"/>
<dbReference type="STRING" id="272633.gene:10731704"/>
<feature type="transmembrane region" description="Helical" evidence="6">
    <location>
        <begin position="142"/>
        <end position="165"/>
    </location>
</feature>
<feature type="transmembrane region" description="Helical" evidence="6">
    <location>
        <begin position="196"/>
        <end position="217"/>
    </location>
</feature>
<dbReference type="CDD" id="cd06580">
    <property type="entry name" value="TM_PBP1_transp_TpRbsC_like"/>
    <property type="match status" value="1"/>
</dbReference>
<feature type="transmembrane region" description="Helical" evidence="6">
    <location>
        <begin position="273"/>
        <end position="295"/>
    </location>
</feature>
<dbReference type="GO" id="GO:0005886">
    <property type="term" value="C:plasma membrane"/>
    <property type="evidence" value="ECO:0007669"/>
    <property type="project" value="UniProtKB-SubCell"/>
</dbReference>
<organism evidence="7 8">
    <name type="scientific">Malacoplasma penetrans (strain HF-2)</name>
    <name type="common">Mycoplasma penetrans</name>
    <dbReference type="NCBI Taxonomy" id="272633"/>
    <lineage>
        <taxon>Bacteria</taxon>
        <taxon>Bacillati</taxon>
        <taxon>Mycoplasmatota</taxon>
        <taxon>Mycoplasmoidales</taxon>
        <taxon>Mycoplasmoidaceae</taxon>
        <taxon>Malacoplasma</taxon>
    </lineage>
</organism>